<evidence type="ECO:0000256" key="6">
    <source>
        <dbReference type="ARBA" id="ARBA00024016"/>
    </source>
</evidence>
<dbReference type="FunFam" id="3.40.640.10:FF:000024">
    <property type="entry name" value="Kynurenine--oxoglutarate transaminase 3"/>
    <property type="match status" value="1"/>
</dbReference>
<comment type="caution">
    <text evidence="9">The sequence shown here is derived from an EMBL/GenBank/DDBJ whole genome shotgun (WGS) entry which is preliminary data.</text>
</comment>
<dbReference type="InterPro" id="IPR015422">
    <property type="entry name" value="PyrdxlP-dep_Trfase_small"/>
</dbReference>
<dbReference type="Proteomes" id="UP000835052">
    <property type="component" value="Unassembled WGS sequence"/>
</dbReference>
<evidence type="ECO:0000256" key="2">
    <source>
        <dbReference type="ARBA" id="ARBA00007441"/>
    </source>
</evidence>
<name>A0A8S1GR08_9PELO</name>
<evidence type="ECO:0000256" key="1">
    <source>
        <dbReference type="ARBA" id="ARBA00001933"/>
    </source>
</evidence>
<dbReference type="InterPro" id="IPR015421">
    <property type="entry name" value="PyrdxlP-dep_Trfase_major"/>
</dbReference>
<dbReference type="InterPro" id="IPR004839">
    <property type="entry name" value="Aminotransferase_I/II_large"/>
</dbReference>
<evidence type="ECO:0000256" key="7">
    <source>
        <dbReference type="SAM" id="MobiDB-lite"/>
    </source>
</evidence>
<dbReference type="GO" id="GO:0030170">
    <property type="term" value="F:pyridoxal phosphate binding"/>
    <property type="evidence" value="ECO:0007669"/>
    <property type="project" value="InterPro"/>
</dbReference>
<keyword evidence="4" id="KW-0808">Transferase</keyword>
<evidence type="ECO:0000259" key="8">
    <source>
        <dbReference type="Pfam" id="PF00155"/>
    </source>
</evidence>
<feature type="region of interest" description="Disordered" evidence="7">
    <location>
        <begin position="1"/>
        <end position="24"/>
    </location>
</feature>
<comment type="cofactor">
    <cofactor evidence="1">
        <name>pyridoxal 5'-phosphate</name>
        <dbReference type="ChEBI" id="CHEBI:597326"/>
    </cofactor>
</comment>
<reference evidence="9" key="1">
    <citation type="submission" date="2020-10" db="EMBL/GenBank/DDBJ databases">
        <authorList>
            <person name="Kikuchi T."/>
        </authorList>
    </citation>
    <scope>NUCLEOTIDE SEQUENCE</scope>
    <source>
        <strain evidence="9">NKZ352</strain>
    </source>
</reference>
<evidence type="ECO:0000256" key="5">
    <source>
        <dbReference type="ARBA" id="ARBA00022898"/>
    </source>
</evidence>
<dbReference type="Pfam" id="PF00155">
    <property type="entry name" value="Aminotran_1_2"/>
    <property type="match status" value="1"/>
</dbReference>
<accession>A0A8S1GR08</accession>
<evidence type="ECO:0000256" key="4">
    <source>
        <dbReference type="ARBA" id="ARBA00022679"/>
    </source>
</evidence>
<dbReference type="OrthoDB" id="2414662at2759"/>
<comment type="pathway">
    <text evidence="6">Amino-acid degradation; L-kynurenine degradation; kynurenate from L-kynurenine: step 1/2.</text>
</comment>
<comment type="similarity">
    <text evidence="2">Belongs to the class-I pyridoxal-phosphate-dependent aminotransferase family.</text>
</comment>
<dbReference type="EMBL" id="CAJGYM010000002">
    <property type="protein sequence ID" value="CAD6185391.1"/>
    <property type="molecule type" value="Genomic_DNA"/>
</dbReference>
<dbReference type="AlphaFoldDB" id="A0A8S1GR08"/>
<sequence>MVRCSMSRGVSSFQTDRKPAERASDSKPSIWVEYTQLAVDCKAVNLGQGFPDAPAPKFVTDILRNYSDNPSLTAVHQYTRGYGHPKLVKALGNLYSELYSRENLDPNNEILVTVGAYLALYYTFCGWIQEGDEVIVIEPAYDCYVPQIKMAGGKPVLISMKKPKDASSSSDFKIDFKELRAAITPRTKMLVLNNPNNPIGKLYSREELEEIASIVKENDLIVVADEVYEWHCFEKPMIRFASLPDMYERTISIGSAGKAFSVTGWKLGWAVGPLHLLEPLKVIHQNCVFTCSSPTQAALADAFDIEHAKFKSDPENSYLLKGLSKELKKKRDFLAENLKEAGFNVILPEAGYFMLADFSKFINTDDQKTDEPRDVFFSKHLCRNMKLATIPPSAFYSDKKGKMENDTMIRFFAFFQSKLMKRWKRPGKFFIRSLRTVESSPQMKNLRNDVDGLISVERNFGLRPILHFNYISRLKKAFEEKFEPKTKGCDALPEQPNGPVLTTIFLTVQQTESPTPQSVFLAFPHSPLFSLSFLSAHHRRFISRP</sequence>
<feature type="compositionally biased region" description="Basic and acidic residues" evidence="7">
    <location>
        <begin position="15"/>
        <end position="24"/>
    </location>
</feature>
<dbReference type="PANTHER" id="PTHR43807">
    <property type="entry name" value="FI04487P"/>
    <property type="match status" value="1"/>
</dbReference>
<evidence type="ECO:0000313" key="9">
    <source>
        <dbReference type="EMBL" id="CAD6185391.1"/>
    </source>
</evidence>
<dbReference type="Gene3D" id="3.40.640.10">
    <property type="entry name" value="Type I PLP-dependent aspartate aminotransferase-like (Major domain)"/>
    <property type="match status" value="1"/>
</dbReference>
<dbReference type="GO" id="GO:0016212">
    <property type="term" value="F:kynurenine-oxoglutarate transaminase activity"/>
    <property type="evidence" value="ECO:0007669"/>
    <property type="project" value="TreeGrafter"/>
</dbReference>
<dbReference type="SUPFAM" id="SSF53383">
    <property type="entry name" value="PLP-dependent transferases"/>
    <property type="match status" value="1"/>
</dbReference>
<dbReference type="GO" id="GO:0005739">
    <property type="term" value="C:mitochondrion"/>
    <property type="evidence" value="ECO:0007669"/>
    <property type="project" value="TreeGrafter"/>
</dbReference>
<proteinExistence type="inferred from homology"/>
<gene>
    <name evidence="9" type="ORF">CAUJ_LOCUS1310</name>
</gene>
<organism evidence="9 10">
    <name type="scientific">Caenorhabditis auriculariae</name>
    <dbReference type="NCBI Taxonomy" id="2777116"/>
    <lineage>
        <taxon>Eukaryota</taxon>
        <taxon>Metazoa</taxon>
        <taxon>Ecdysozoa</taxon>
        <taxon>Nematoda</taxon>
        <taxon>Chromadorea</taxon>
        <taxon>Rhabditida</taxon>
        <taxon>Rhabditina</taxon>
        <taxon>Rhabditomorpha</taxon>
        <taxon>Rhabditoidea</taxon>
        <taxon>Rhabditidae</taxon>
        <taxon>Peloderinae</taxon>
        <taxon>Caenorhabditis</taxon>
    </lineage>
</organism>
<evidence type="ECO:0000256" key="3">
    <source>
        <dbReference type="ARBA" id="ARBA00022576"/>
    </source>
</evidence>
<protein>
    <recommendedName>
        <fullName evidence="8">Aminotransferase class I/classII large domain-containing protein</fullName>
    </recommendedName>
</protein>
<dbReference type="CDD" id="cd00609">
    <property type="entry name" value="AAT_like"/>
    <property type="match status" value="1"/>
</dbReference>
<dbReference type="PANTHER" id="PTHR43807:SF20">
    <property type="entry name" value="FI04487P"/>
    <property type="match status" value="1"/>
</dbReference>
<dbReference type="InterPro" id="IPR015424">
    <property type="entry name" value="PyrdxlP-dep_Trfase"/>
</dbReference>
<evidence type="ECO:0000313" key="10">
    <source>
        <dbReference type="Proteomes" id="UP000835052"/>
    </source>
</evidence>
<dbReference type="InterPro" id="IPR051326">
    <property type="entry name" value="Kynurenine-oxoglutarate_AT"/>
</dbReference>
<dbReference type="Gene3D" id="3.90.1150.10">
    <property type="entry name" value="Aspartate Aminotransferase, domain 1"/>
    <property type="match status" value="1"/>
</dbReference>
<keyword evidence="3" id="KW-0032">Aminotransferase</keyword>
<keyword evidence="10" id="KW-1185">Reference proteome</keyword>
<feature type="domain" description="Aminotransferase class I/classII large" evidence="8">
    <location>
        <begin position="44"/>
        <end position="396"/>
    </location>
</feature>
<keyword evidence="5" id="KW-0663">Pyridoxal phosphate</keyword>